<protein>
    <submittedName>
        <fullName evidence="2">NAD(P)-dependent oxidoreductase</fullName>
    </submittedName>
</protein>
<proteinExistence type="predicted"/>
<dbReference type="AlphaFoldDB" id="A0A5B8W3T0"/>
<dbReference type="Pfam" id="PF01370">
    <property type="entry name" value="Epimerase"/>
    <property type="match status" value="1"/>
</dbReference>
<feature type="domain" description="NAD-dependent epimerase/dehydratase" evidence="1">
    <location>
        <begin position="5"/>
        <end position="226"/>
    </location>
</feature>
<organism evidence="2 3">
    <name type="scientific">Mucilaginibacter ginsenosidivorax</name>
    <dbReference type="NCBI Taxonomy" id="862126"/>
    <lineage>
        <taxon>Bacteria</taxon>
        <taxon>Pseudomonadati</taxon>
        <taxon>Bacteroidota</taxon>
        <taxon>Sphingobacteriia</taxon>
        <taxon>Sphingobacteriales</taxon>
        <taxon>Sphingobacteriaceae</taxon>
        <taxon>Mucilaginibacter</taxon>
    </lineage>
</organism>
<keyword evidence="3" id="KW-1185">Reference proteome</keyword>
<dbReference type="PANTHER" id="PTHR43245:SF58">
    <property type="entry name" value="BLL5923 PROTEIN"/>
    <property type="match status" value="1"/>
</dbReference>
<sequence length="328" mass="36712">MREKVLITGASGFAGFHIIEEALHNNFEVYAAVRKSSKTEHLKNLDIKFVNLNYRDLTALKQQLADIKPDYIIHAAGVTAAKSQATYNYVNATHTFNLASAAIEAGINLKKFVLISSLAALGPLKTLSGTINETINPNPVTAYGRSKLLAEEQLRTVENLNYTILRPTAIYGPRDTGIFIFFKQLTRGLEPYMGKANQKLTFIYVKDVAKASIKSLYDGNNTDYNLSDGNFYSKYELANLAKEALSLKTFKFHLPVIFVKIIAFVSEKVSSLSNKAAIINMEKLDELMAVNWSVDIEKAKSQLGFYPAYNLQTGLIETLKWYRANDWL</sequence>
<evidence type="ECO:0000313" key="3">
    <source>
        <dbReference type="Proteomes" id="UP000321362"/>
    </source>
</evidence>
<gene>
    <name evidence="2" type="ORF">FSB76_21450</name>
</gene>
<dbReference type="InterPro" id="IPR036291">
    <property type="entry name" value="NAD(P)-bd_dom_sf"/>
</dbReference>
<accession>A0A5B8W3T0</accession>
<dbReference type="RefSeq" id="WP_147056964.1">
    <property type="nucleotide sequence ID" value="NZ_CP042437.1"/>
</dbReference>
<dbReference type="KEGG" id="mgk:FSB76_21450"/>
<dbReference type="InterPro" id="IPR050177">
    <property type="entry name" value="Lipid_A_modif_metabolic_enz"/>
</dbReference>
<dbReference type="EMBL" id="CP042437">
    <property type="protein sequence ID" value="QEC78383.1"/>
    <property type="molecule type" value="Genomic_DNA"/>
</dbReference>
<dbReference type="SUPFAM" id="SSF51735">
    <property type="entry name" value="NAD(P)-binding Rossmann-fold domains"/>
    <property type="match status" value="1"/>
</dbReference>
<evidence type="ECO:0000313" key="2">
    <source>
        <dbReference type="EMBL" id="QEC78383.1"/>
    </source>
</evidence>
<dbReference type="InterPro" id="IPR001509">
    <property type="entry name" value="Epimerase_deHydtase"/>
</dbReference>
<name>A0A5B8W3T0_9SPHI</name>
<evidence type="ECO:0000259" key="1">
    <source>
        <dbReference type="Pfam" id="PF01370"/>
    </source>
</evidence>
<dbReference type="PANTHER" id="PTHR43245">
    <property type="entry name" value="BIFUNCTIONAL POLYMYXIN RESISTANCE PROTEIN ARNA"/>
    <property type="match status" value="1"/>
</dbReference>
<dbReference type="Gene3D" id="3.40.50.720">
    <property type="entry name" value="NAD(P)-binding Rossmann-like Domain"/>
    <property type="match status" value="1"/>
</dbReference>
<dbReference type="Proteomes" id="UP000321362">
    <property type="component" value="Chromosome"/>
</dbReference>
<reference evidence="2 3" key="1">
    <citation type="journal article" date="2013" name="J. Microbiol.">
        <title>Mucilaginibacter ginsenosidivorax sp. nov., with ginsenoside converting activity isolated from sediment.</title>
        <authorList>
            <person name="Kim J.K."/>
            <person name="Choi T.E."/>
            <person name="Liu Q.M."/>
            <person name="Park H.Y."/>
            <person name="Yi T.H."/>
            <person name="Yoon M.H."/>
            <person name="Kim S.C."/>
            <person name="Im W.T."/>
        </authorList>
    </citation>
    <scope>NUCLEOTIDE SEQUENCE [LARGE SCALE GENOMIC DNA]</scope>
    <source>
        <strain evidence="2 3">KHI28</strain>
    </source>
</reference>
<dbReference type="OrthoDB" id="1490291at2"/>